<dbReference type="GeneID" id="9223905"/>
<reference evidence="3" key="1">
    <citation type="journal article" date="2012" name="MBio">
        <title>Comparative genome analysis of Trichophyton rubrum and related dermatophytes reveals candidate genes involved in infection.</title>
        <authorList>
            <person name="Martinez D.A."/>
            <person name="Oliver B.G."/>
            <person name="Graeser Y."/>
            <person name="Goldberg J.M."/>
            <person name="Li W."/>
            <person name="Martinez-Rossi N.M."/>
            <person name="Monod M."/>
            <person name="Shelest E."/>
            <person name="Barton R.C."/>
            <person name="Birch E."/>
            <person name="Brakhage A.A."/>
            <person name="Chen Z."/>
            <person name="Gurr S.J."/>
            <person name="Heiman D."/>
            <person name="Heitman J."/>
            <person name="Kosti I."/>
            <person name="Rossi A."/>
            <person name="Saif S."/>
            <person name="Samalova M."/>
            <person name="Saunders C.W."/>
            <person name="Shea T."/>
            <person name="Summerbell R.C."/>
            <person name="Xu J."/>
            <person name="Young S."/>
            <person name="Zeng Q."/>
            <person name="Birren B.W."/>
            <person name="Cuomo C.A."/>
            <person name="White T.C."/>
        </authorList>
    </citation>
    <scope>NUCLEOTIDE SEQUENCE [LARGE SCALE GENOMIC DNA]</scope>
    <source>
        <strain evidence="3">ATCC MYA-4605 / CBS 113480</strain>
    </source>
</reference>
<feature type="region of interest" description="Disordered" evidence="1">
    <location>
        <begin position="1"/>
        <end position="23"/>
    </location>
</feature>
<dbReference type="STRING" id="554155.C5G0Q2"/>
<proteinExistence type="predicted"/>
<dbReference type="PANTHER" id="PTHR35179:SF2">
    <property type="entry name" value="START DOMAIN-CONTAINING PROTEIN"/>
    <property type="match status" value="1"/>
</dbReference>
<dbReference type="EMBL" id="DS995709">
    <property type="protein sequence ID" value="EEQ35705.1"/>
    <property type="molecule type" value="Genomic_DNA"/>
</dbReference>
<protein>
    <recommendedName>
        <fullName evidence="4">Geranylgeranyl pyrophosphate synthetase</fullName>
    </recommendedName>
</protein>
<evidence type="ECO:0000313" key="2">
    <source>
        <dbReference type="EMBL" id="EEQ35705.1"/>
    </source>
</evidence>
<evidence type="ECO:0008006" key="4">
    <source>
        <dbReference type="Google" id="ProtNLM"/>
    </source>
</evidence>
<feature type="compositionally biased region" description="Basic and acidic residues" evidence="1">
    <location>
        <begin position="567"/>
        <end position="577"/>
    </location>
</feature>
<dbReference type="OMA" id="HTLCETY"/>
<dbReference type="RefSeq" id="XP_002842693.1">
    <property type="nucleotide sequence ID" value="XM_002842647.1"/>
</dbReference>
<feature type="region of interest" description="Disordered" evidence="1">
    <location>
        <begin position="566"/>
        <end position="599"/>
    </location>
</feature>
<dbReference type="PANTHER" id="PTHR35179">
    <property type="entry name" value="PROTEIN CBG02620"/>
    <property type="match status" value="1"/>
</dbReference>
<dbReference type="OrthoDB" id="5393654at2759"/>
<dbReference type="VEuPathDB" id="FungiDB:MCYG_08524"/>
<organism evidence="2 3">
    <name type="scientific">Arthroderma otae (strain ATCC MYA-4605 / CBS 113480)</name>
    <name type="common">Microsporum canis</name>
    <dbReference type="NCBI Taxonomy" id="554155"/>
    <lineage>
        <taxon>Eukaryota</taxon>
        <taxon>Fungi</taxon>
        <taxon>Dikarya</taxon>
        <taxon>Ascomycota</taxon>
        <taxon>Pezizomycotina</taxon>
        <taxon>Eurotiomycetes</taxon>
        <taxon>Eurotiomycetidae</taxon>
        <taxon>Onygenales</taxon>
        <taxon>Arthrodermataceae</taxon>
        <taxon>Microsporum</taxon>
    </lineage>
</organism>
<feature type="compositionally biased region" description="Acidic residues" evidence="1">
    <location>
        <begin position="584"/>
        <end position="599"/>
    </location>
</feature>
<evidence type="ECO:0000256" key="1">
    <source>
        <dbReference type="SAM" id="MobiDB-lite"/>
    </source>
</evidence>
<sequence>MGPVRIADIHRPESTDDKSGPSITNVEHLASYNWIESSGPIIAVPGCPPRWSPPRTPKKVPKDAGLIYIAQNACRHPESPLEPLFRSLYVEHPSYNIREVDLITDRNNVRKLLSFINPHLSKDGLEPFTIDVEITGNTAIFCRAETETHTFIGPHDFRGYGHEFEKAFTTTEVSGSTGHHRIISYNFGGLKFIVRYETDAYVDDVSKPQSVDENVLNMMENLSLSRPNNHSRLPTESGLIVQEDGKRVPIKSTLEIKTRVSHKPIDIQEVLPQLWVSQTPNLVRAYHSGGIFGPPEVKDVTREIAEWEECHADDLWRLVVLVKEIIRVVRENEGNAVLKYDGRSGSLAVWAREGRRMLPDDLYLKLGGEAGPIQAIESNSRKTTLKIGDTFYDVDISAIPYLSSFVRSQRLAQPQNTTLVHGNIALFDIALKGLESGYRQCFRSLRGDIPQYHTLCETYDFLGVDVLAGQSIDGIFADLRACKPDYDFEYERYRAVRGDKSRARDAAFRLLFLIICSEFRDEKKDAAKVYNAVLFVVSHPGTFKQATRTAVRSVFDERFVVSTKQRSQLDRWKKEDAINSGDENTTEDEYSEPYLSDES</sequence>
<name>C5G0Q2_ARTOC</name>
<dbReference type="AlphaFoldDB" id="C5G0Q2"/>
<dbReference type="eggNOG" id="ENOG502S18C">
    <property type="taxonomic scope" value="Eukaryota"/>
</dbReference>
<keyword evidence="3" id="KW-1185">Reference proteome</keyword>
<dbReference type="HOGENOM" id="CLU_017409_0_0_1"/>
<feature type="compositionally biased region" description="Basic and acidic residues" evidence="1">
    <location>
        <begin position="7"/>
        <end position="19"/>
    </location>
</feature>
<gene>
    <name evidence="2" type="ORF">MCYG_08524</name>
</gene>
<accession>C5G0Q2</accession>
<evidence type="ECO:0000313" key="3">
    <source>
        <dbReference type="Proteomes" id="UP000002035"/>
    </source>
</evidence>
<dbReference type="Proteomes" id="UP000002035">
    <property type="component" value="Unassembled WGS sequence"/>
</dbReference>